<gene>
    <name evidence="1" type="ORF">JIN82_01910</name>
</gene>
<sequence>MSISEITHLPLREKFQIMELLWDDMRSSVDSAGTPKEHQELLDSRRSRVARGEASLMDWDRVKNTIGQV</sequence>
<evidence type="ECO:0000313" key="1">
    <source>
        <dbReference type="EMBL" id="MBK1789904.1"/>
    </source>
</evidence>
<dbReference type="EMBL" id="JAENIM010000009">
    <property type="protein sequence ID" value="MBK1789904.1"/>
    <property type="molecule type" value="Genomic_DNA"/>
</dbReference>
<dbReference type="RefSeq" id="WP_200309940.1">
    <property type="nucleotide sequence ID" value="NZ_JAENIM010000009.1"/>
</dbReference>
<dbReference type="InterPro" id="IPR013406">
    <property type="entry name" value="CHP02574_addiction_mod"/>
</dbReference>
<keyword evidence="2" id="KW-1185">Reference proteome</keyword>
<organism evidence="1 2">
    <name type="scientific">Persicirhabdus sediminis</name>
    <dbReference type="NCBI Taxonomy" id="454144"/>
    <lineage>
        <taxon>Bacteria</taxon>
        <taxon>Pseudomonadati</taxon>
        <taxon>Verrucomicrobiota</taxon>
        <taxon>Verrucomicrobiia</taxon>
        <taxon>Verrucomicrobiales</taxon>
        <taxon>Verrucomicrobiaceae</taxon>
        <taxon>Persicirhabdus</taxon>
    </lineage>
</organism>
<reference evidence="1" key="1">
    <citation type="submission" date="2021-01" db="EMBL/GenBank/DDBJ databases">
        <title>Modified the classification status of verrucomicrobia.</title>
        <authorList>
            <person name="Feng X."/>
        </authorList>
    </citation>
    <scope>NUCLEOTIDE SEQUENCE</scope>
    <source>
        <strain evidence="1">_KCTC 22039</strain>
    </source>
</reference>
<proteinExistence type="predicted"/>
<protein>
    <submittedName>
        <fullName evidence="1">Addiction module protein</fullName>
    </submittedName>
</protein>
<comment type="caution">
    <text evidence="1">The sequence shown here is derived from an EMBL/GenBank/DDBJ whole genome shotgun (WGS) entry which is preliminary data.</text>
</comment>
<name>A0A8J7MD85_9BACT</name>
<dbReference type="Proteomes" id="UP000624703">
    <property type="component" value="Unassembled WGS sequence"/>
</dbReference>
<accession>A0A8J7MD85</accession>
<dbReference type="Pfam" id="PF09720">
    <property type="entry name" value="Unstab_antitox"/>
    <property type="match status" value="1"/>
</dbReference>
<dbReference type="AlphaFoldDB" id="A0A8J7MD85"/>
<evidence type="ECO:0000313" key="2">
    <source>
        <dbReference type="Proteomes" id="UP000624703"/>
    </source>
</evidence>